<protein>
    <submittedName>
        <fullName evidence="1">Uncharacterized protein LOC119127540</fullName>
    </submittedName>
</protein>
<dbReference type="Proteomes" id="UP001178508">
    <property type="component" value="Chromosome 6"/>
</dbReference>
<reference evidence="1" key="1">
    <citation type="submission" date="2023-08" db="EMBL/GenBank/DDBJ databases">
        <authorList>
            <person name="Alioto T."/>
            <person name="Alioto T."/>
            <person name="Gomez Garrido J."/>
        </authorList>
    </citation>
    <scope>NUCLEOTIDE SEQUENCE</scope>
</reference>
<dbReference type="EMBL" id="OY660869">
    <property type="protein sequence ID" value="CAJ1057774.1"/>
    <property type="molecule type" value="Genomic_DNA"/>
</dbReference>
<gene>
    <name evidence="1" type="ORF">XNOV1_A008637</name>
</gene>
<evidence type="ECO:0000313" key="1">
    <source>
        <dbReference type="EMBL" id="CAJ1057774.1"/>
    </source>
</evidence>
<evidence type="ECO:0000313" key="2">
    <source>
        <dbReference type="Proteomes" id="UP001178508"/>
    </source>
</evidence>
<name>A0AAV1FAM3_XYRNO</name>
<organism evidence="1 2">
    <name type="scientific">Xyrichtys novacula</name>
    <name type="common">Pearly razorfish</name>
    <name type="synonym">Hemipteronotus novacula</name>
    <dbReference type="NCBI Taxonomy" id="13765"/>
    <lineage>
        <taxon>Eukaryota</taxon>
        <taxon>Metazoa</taxon>
        <taxon>Chordata</taxon>
        <taxon>Craniata</taxon>
        <taxon>Vertebrata</taxon>
        <taxon>Euteleostomi</taxon>
        <taxon>Actinopterygii</taxon>
        <taxon>Neopterygii</taxon>
        <taxon>Teleostei</taxon>
        <taxon>Neoteleostei</taxon>
        <taxon>Acanthomorphata</taxon>
        <taxon>Eupercaria</taxon>
        <taxon>Labriformes</taxon>
        <taxon>Labridae</taxon>
        <taxon>Xyrichtys</taxon>
    </lineage>
</organism>
<proteinExistence type="predicted"/>
<keyword evidence="2" id="KW-1185">Reference proteome</keyword>
<sequence length="218" mass="24219">MAPQSVCIALRFYASGTYLYTVGDAEHLSKATVCGAIQRVSTALTELLDGFVAFPGHLPIQEIKEGFYTIAALHLKMEPDEADAIRFSRVHHLGKAKGDQQKPRPIGAKVTDSKMKSSIMSKGKELKNTVHSVSDQFPAEIMRRRRLLYPIMADARKSKKNFIELYIDGKLYRNPRVTYWLSCSGDEIVFHDTLEDLPCTSCLSAPVSGGNAVNIDVR</sequence>
<accession>A0AAV1FAM3</accession>
<dbReference type="AlphaFoldDB" id="A0AAV1FAM3"/>